<dbReference type="AlphaFoldDB" id="A0AAD1XMH3"/>
<feature type="domain" description="BZIP" evidence="2">
    <location>
        <begin position="16"/>
        <end position="73"/>
    </location>
</feature>
<dbReference type="Pfam" id="PF00170">
    <property type="entry name" value="bZIP_1"/>
    <property type="match status" value="1"/>
</dbReference>
<dbReference type="InterPro" id="IPR004827">
    <property type="entry name" value="bZIP"/>
</dbReference>
<dbReference type="InterPro" id="IPR046347">
    <property type="entry name" value="bZIP_sf"/>
</dbReference>
<evidence type="ECO:0000313" key="4">
    <source>
        <dbReference type="Proteomes" id="UP001295684"/>
    </source>
</evidence>
<organism evidence="3 4">
    <name type="scientific">Euplotes crassus</name>
    <dbReference type="NCBI Taxonomy" id="5936"/>
    <lineage>
        <taxon>Eukaryota</taxon>
        <taxon>Sar</taxon>
        <taxon>Alveolata</taxon>
        <taxon>Ciliophora</taxon>
        <taxon>Intramacronucleata</taxon>
        <taxon>Spirotrichea</taxon>
        <taxon>Hypotrichia</taxon>
        <taxon>Euplotida</taxon>
        <taxon>Euplotidae</taxon>
        <taxon>Moneuplotes</taxon>
    </lineage>
</organism>
<feature type="coiled-coil region" evidence="1">
    <location>
        <begin position="31"/>
        <end position="72"/>
    </location>
</feature>
<evidence type="ECO:0000313" key="3">
    <source>
        <dbReference type="EMBL" id="CAI2375566.1"/>
    </source>
</evidence>
<dbReference type="SUPFAM" id="SSF57959">
    <property type="entry name" value="Leucine zipper domain"/>
    <property type="match status" value="1"/>
</dbReference>
<name>A0AAD1XMH3_EUPCR</name>
<protein>
    <recommendedName>
        <fullName evidence="2">BZIP domain-containing protein</fullName>
    </recommendedName>
</protein>
<reference evidence="3" key="1">
    <citation type="submission" date="2023-07" db="EMBL/GenBank/DDBJ databases">
        <authorList>
            <consortium name="AG Swart"/>
            <person name="Singh M."/>
            <person name="Singh A."/>
            <person name="Seah K."/>
            <person name="Emmerich C."/>
        </authorList>
    </citation>
    <scope>NUCLEOTIDE SEQUENCE</scope>
    <source>
        <strain evidence="3">DP1</strain>
    </source>
</reference>
<keyword evidence="1" id="KW-0175">Coiled coil</keyword>
<dbReference type="Gene3D" id="1.20.5.170">
    <property type="match status" value="1"/>
</dbReference>
<gene>
    <name evidence="3" type="ORF">ECRASSUSDP1_LOCUS16929</name>
</gene>
<accession>A0AAD1XMH3</accession>
<dbReference type="GO" id="GO:0003700">
    <property type="term" value="F:DNA-binding transcription factor activity"/>
    <property type="evidence" value="ECO:0007669"/>
    <property type="project" value="InterPro"/>
</dbReference>
<evidence type="ECO:0000256" key="1">
    <source>
        <dbReference type="SAM" id="Coils"/>
    </source>
</evidence>
<dbReference type="Proteomes" id="UP001295684">
    <property type="component" value="Unassembled WGS sequence"/>
</dbReference>
<sequence length="302" mass="35276">MQEEGTELSEVFTIQKYARNQKDFKSNMVRSREYRKRRKEYITKLEQANKKLSDENIILKKENEELKKLVQKLPPPSHQENDIKSRIDKNEHFAYYKIPKMMSEDPDRVRLTQIAMACNDNSEWNPDRITIIKKAFRDIIHYLLSKDNKCFVAACKNSKMSQCIKKFGKKRTIKGKMKDVEGGESKELGCSANLGYLPSFSDSLVEYLKANGTEYWKTTKANKNLVRKLITVRNEILQNILKKGKFFEESNISQALVKEDFASICELVGRLDGTKYLSPHYLWELPVRDPDSDEYNGYELSE</sequence>
<proteinExistence type="predicted"/>
<comment type="caution">
    <text evidence="3">The sequence shown here is derived from an EMBL/GenBank/DDBJ whole genome shotgun (WGS) entry which is preliminary data.</text>
</comment>
<keyword evidence="4" id="KW-1185">Reference proteome</keyword>
<dbReference type="EMBL" id="CAMPGE010017055">
    <property type="protein sequence ID" value="CAI2375566.1"/>
    <property type="molecule type" value="Genomic_DNA"/>
</dbReference>
<evidence type="ECO:0000259" key="2">
    <source>
        <dbReference type="Pfam" id="PF00170"/>
    </source>
</evidence>